<evidence type="ECO:0000256" key="7">
    <source>
        <dbReference type="ARBA" id="ARBA00038093"/>
    </source>
</evidence>
<evidence type="ECO:0000256" key="2">
    <source>
        <dbReference type="ARBA" id="ARBA00022649"/>
    </source>
</evidence>
<evidence type="ECO:0000313" key="10">
    <source>
        <dbReference type="EMBL" id="MFB9555349.1"/>
    </source>
</evidence>
<dbReference type="InterPro" id="IPR002716">
    <property type="entry name" value="PIN_dom"/>
</dbReference>
<dbReference type="Pfam" id="PF01850">
    <property type="entry name" value="PIN"/>
    <property type="match status" value="1"/>
</dbReference>
<sequence>MTPLTYLVDTSAAVRIIAKKHVQEQWRKFVTEGVVGLCDITELEILCSAQSANDRLAKEELLGQLFHWTAVPDGVYSRARRVQQMLTNRGEHRSAGPVDLLVAATAELSGLTLLHYDRDFEAIARVTGQPAQWVAPPGTA</sequence>
<name>A0ABV5QPC1_9ACTN</name>
<dbReference type="PANTHER" id="PTHR33653:SF1">
    <property type="entry name" value="RIBONUCLEASE VAPC2"/>
    <property type="match status" value="1"/>
</dbReference>
<dbReference type="InterPro" id="IPR029060">
    <property type="entry name" value="PIN-like_dom_sf"/>
</dbReference>
<keyword evidence="3 8" id="KW-0540">Nuclease</keyword>
<keyword evidence="11" id="KW-1185">Reference proteome</keyword>
<proteinExistence type="inferred from homology"/>
<evidence type="ECO:0000313" key="11">
    <source>
        <dbReference type="Proteomes" id="UP001589716"/>
    </source>
</evidence>
<dbReference type="CDD" id="cd18755">
    <property type="entry name" value="PIN_MtVapC3_VapC21-like"/>
    <property type="match status" value="1"/>
</dbReference>
<dbReference type="SUPFAM" id="SSF88723">
    <property type="entry name" value="PIN domain-like"/>
    <property type="match status" value="1"/>
</dbReference>
<evidence type="ECO:0000256" key="3">
    <source>
        <dbReference type="ARBA" id="ARBA00022722"/>
    </source>
</evidence>
<organism evidence="10 11">
    <name type="scientific">Streptomyces roseoviridis</name>
    <dbReference type="NCBI Taxonomy" id="67361"/>
    <lineage>
        <taxon>Bacteria</taxon>
        <taxon>Bacillati</taxon>
        <taxon>Actinomycetota</taxon>
        <taxon>Actinomycetes</taxon>
        <taxon>Kitasatosporales</taxon>
        <taxon>Streptomycetaceae</taxon>
        <taxon>Streptomyces</taxon>
    </lineage>
</organism>
<comment type="similarity">
    <text evidence="7 8">Belongs to the PINc/VapC protein family.</text>
</comment>
<comment type="function">
    <text evidence="8">Toxic component of a toxin-antitoxin (TA) system. An RNase.</text>
</comment>
<evidence type="ECO:0000259" key="9">
    <source>
        <dbReference type="Pfam" id="PF01850"/>
    </source>
</evidence>
<keyword evidence="4 8" id="KW-0479">Metal-binding</keyword>
<dbReference type="InterPro" id="IPR050556">
    <property type="entry name" value="Type_II_TA_system_RNase"/>
</dbReference>
<feature type="domain" description="PIN" evidence="9">
    <location>
        <begin position="6"/>
        <end position="125"/>
    </location>
</feature>
<evidence type="ECO:0000256" key="1">
    <source>
        <dbReference type="ARBA" id="ARBA00001946"/>
    </source>
</evidence>
<dbReference type="InterPro" id="IPR022907">
    <property type="entry name" value="VapC_family"/>
</dbReference>
<feature type="binding site" evidence="8">
    <location>
        <position position="9"/>
    </location>
    <ligand>
        <name>Mg(2+)</name>
        <dbReference type="ChEBI" id="CHEBI:18420"/>
    </ligand>
</feature>
<keyword evidence="5 8" id="KW-0378">Hydrolase</keyword>
<evidence type="ECO:0000256" key="8">
    <source>
        <dbReference type="HAMAP-Rule" id="MF_00265"/>
    </source>
</evidence>
<comment type="cofactor">
    <cofactor evidence="1 8">
        <name>Mg(2+)</name>
        <dbReference type="ChEBI" id="CHEBI:18420"/>
    </cofactor>
</comment>
<keyword evidence="8" id="KW-0800">Toxin</keyword>
<dbReference type="EMBL" id="JBHMCT010000008">
    <property type="protein sequence ID" value="MFB9555349.1"/>
    <property type="molecule type" value="Genomic_DNA"/>
</dbReference>
<evidence type="ECO:0000256" key="4">
    <source>
        <dbReference type="ARBA" id="ARBA00022723"/>
    </source>
</evidence>
<accession>A0ABV5QPC1</accession>
<evidence type="ECO:0000256" key="5">
    <source>
        <dbReference type="ARBA" id="ARBA00022801"/>
    </source>
</evidence>
<feature type="binding site" evidence="8">
    <location>
        <position position="99"/>
    </location>
    <ligand>
        <name>Mg(2+)</name>
        <dbReference type="ChEBI" id="CHEBI:18420"/>
    </ligand>
</feature>
<dbReference type="Proteomes" id="UP001589716">
    <property type="component" value="Unassembled WGS sequence"/>
</dbReference>
<dbReference type="HAMAP" id="MF_00265">
    <property type="entry name" value="VapC_Nob1"/>
    <property type="match status" value="1"/>
</dbReference>
<reference evidence="10 11" key="1">
    <citation type="submission" date="2024-09" db="EMBL/GenBank/DDBJ databases">
        <authorList>
            <person name="Sun Q."/>
            <person name="Mori K."/>
        </authorList>
    </citation>
    <scope>NUCLEOTIDE SEQUENCE [LARGE SCALE GENOMIC DNA]</scope>
    <source>
        <strain evidence="10 11">JCM 4414</strain>
    </source>
</reference>
<protein>
    <recommendedName>
        <fullName evidence="8">Ribonuclease VapC</fullName>
        <shortName evidence="8">RNase VapC</shortName>
        <ecNumber evidence="8">3.1.-.-</ecNumber>
    </recommendedName>
    <alternativeName>
        <fullName evidence="8">Toxin VapC</fullName>
    </alternativeName>
</protein>
<keyword evidence="6 8" id="KW-0460">Magnesium</keyword>
<comment type="caution">
    <text evidence="10">The sequence shown here is derived from an EMBL/GenBank/DDBJ whole genome shotgun (WGS) entry which is preliminary data.</text>
</comment>
<dbReference type="PANTHER" id="PTHR33653">
    <property type="entry name" value="RIBONUCLEASE VAPC2"/>
    <property type="match status" value="1"/>
</dbReference>
<dbReference type="EC" id="3.1.-.-" evidence="8"/>
<keyword evidence="2 8" id="KW-1277">Toxin-antitoxin system</keyword>
<gene>
    <name evidence="8" type="primary">vapC</name>
    <name evidence="10" type="ORF">ACFFTP_14260</name>
</gene>
<dbReference type="RefSeq" id="WP_345488148.1">
    <property type="nucleotide sequence ID" value="NZ_BAAAWU010000001.1"/>
</dbReference>
<dbReference type="Gene3D" id="3.40.50.1010">
    <property type="entry name" value="5'-nuclease"/>
    <property type="match status" value="1"/>
</dbReference>
<evidence type="ECO:0000256" key="6">
    <source>
        <dbReference type="ARBA" id="ARBA00022842"/>
    </source>
</evidence>